<feature type="transmembrane region" description="Helical" evidence="6">
    <location>
        <begin position="282"/>
        <end position="300"/>
    </location>
</feature>
<evidence type="ECO:0000256" key="2">
    <source>
        <dbReference type="ARBA" id="ARBA00007511"/>
    </source>
</evidence>
<keyword evidence="3 6" id="KW-0812">Transmembrane</keyword>
<organism evidence="7 8">
    <name type="scientific">Pleomorphomonas carboxyditropha</name>
    <dbReference type="NCBI Taxonomy" id="2023338"/>
    <lineage>
        <taxon>Bacteria</taxon>
        <taxon>Pseudomonadati</taxon>
        <taxon>Pseudomonadota</taxon>
        <taxon>Alphaproteobacteria</taxon>
        <taxon>Hyphomicrobiales</taxon>
        <taxon>Pleomorphomonadaceae</taxon>
        <taxon>Pleomorphomonas</taxon>
    </lineage>
</organism>
<evidence type="ECO:0000256" key="1">
    <source>
        <dbReference type="ARBA" id="ARBA00004141"/>
    </source>
</evidence>
<feature type="transmembrane region" description="Helical" evidence="6">
    <location>
        <begin position="245"/>
        <end position="270"/>
    </location>
</feature>
<reference evidence="7 8" key="1">
    <citation type="submission" date="2017-08" db="EMBL/GenBank/DDBJ databases">
        <title>Pleomorphomonas carboxidotrophicus sp. nov., a new mesophilic hydrogenogenic carboxidotroph.</title>
        <authorList>
            <person name="Esquivel-Elizondo S."/>
            <person name="Krajmalnik-Brown R."/>
            <person name="Maldonado J."/>
        </authorList>
    </citation>
    <scope>NUCLEOTIDE SEQUENCE [LARGE SCALE GENOMIC DNA]</scope>
    <source>
        <strain evidence="7 8">SVCO-16</strain>
    </source>
</reference>
<dbReference type="InterPro" id="IPR022369">
    <property type="entry name" value="Integral_membrane_TerC_rswitch"/>
</dbReference>
<dbReference type="PANTHER" id="PTHR30238:SF0">
    <property type="entry name" value="THYLAKOID MEMBRANE PROTEIN TERC, CHLOROPLASTIC"/>
    <property type="match status" value="1"/>
</dbReference>
<feature type="transmembrane region" description="Helical" evidence="6">
    <location>
        <begin position="28"/>
        <end position="49"/>
    </location>
</feature>
<dbReference type="PANTHER" id="PTHR30238">
    <property type="entry name" value="MEMBRANE BOUND PREDICTED REDOX MODULATOR"/>
    <property type="match status" value="1"/>
</dbReference>
<dbReference type="RefSeq" id="WP_100080559.1">
    <property type="nucleotide sequence ID" value="NZ_NQVN01000005.1"/>
</dbReference>
<evidence type="ECO:0000256" key="5">
    <source>
        <dbReference type="ARBA" id="ARBA00023136"/>
    </source>
</evidence>
<dbReference type="GO" id="GO:0016020">
    <property type="term" value="C:membrane"/>
    <property type="evidence" value="ECO:0007669"/>
    <property type="project" value="UniProtKB-SubCell"/>
</dbReference>
<accession>A0A2G9WXJ5</accession>
<evidence type="ECO:0000313" key="8">
    <source>
        <dbReference type="Proteomes" id="UP000231070"/>
    </source>
</evidence>
<evidence type="ECO:0008006" key="9">
    <source>
        <dbReference type="Google" id="ProtNLM"/>
    </source>
</evidence>
<feature type="transmembrane region" description="Helical" evidence="6">
    <location>
        <begin position="154"/>
        <end position="172"/>
    </location>
</feature>
<dbReference type="Pfam" id="PF03741">
    <property type="entry name" value="TerC"/>
    <property type="match status" value="1"/>
</dbReference>
<protein>
    <recommendedName>
        <fullName evidence="9">Tellurium resistance protein TerC</fullName>
    </recommendedName>
</protein>
<keyword evidence="8" id="KW-1185">Reference proteome</keyword>
<evidence type="ECO:0000256" key="6">
    <source>
        <dbReference type="SAM" id="Phobius"/>
    </source>
</evidence>
<feature type="transmembrane region" description="Helical" evidence="6">
    <location>
        <begin position="216"/>
        <end position="239"/>
    </location>
</feature>
<comment type="similarity">
    <text evidence="2">Belongs to the TerC family.</text>
</comment>
<sequence length="346" mass="37898">MSDLCRRIPPAEFAILDFLAAPWLGTPLYLWLAFLTLVALLLAFDLGVLHRKSEEISIRQSLMLSSGYIAIGLMFGGFVWWHIGAEAGLAYLTGFVIEKTLALDNIFVIALIFSFFAIPRRYQHRALFWGILGVIVLRGIMIGAGATLVAEFHWILYLFAAFLVLTGIKMLVTEDKEPDLDKNPLVGFLRRRLNVTDQLDGDRFFVKKPLPGSGRIALHATPLFLALVLIEAADIVFAVDSVPAIFAITTDAFVIYTSNIFAILGLRALYFALAAMIHRFRYLKPALALVLVFIGGKVFAAELLGLDKFPAAVSLGVTFALIAGGVVVSLLKTRQEAKNPAVTGNG</sequence>
<comment type="caution">
    <text evidence="7">The sequence shown here is derived from an EMBL/GenBank/DDBJ whole genome shotgun (WGS) entry which is preliminary data.</text>
</comment>
<proteinExistence type="inferred from homology"/>
<dbReference type="InterPro" id="IPR005496">
    <property type="entry name" value="Integral_membrane_TerC"/>
</dbReference>
<feature type="transmembrane region" description="Helical" evidence="6">
    <location>
        <begin position="312"/>
        <end position="331"/>
    </location>
</feature>
<dbReference type="AlphaFoldDB" id="A0A2G9WXJ5"/>
<feature type="transmembrane region" description="Helical" evidence="6">
    <location>
        <begin position="61"/>
        <end position="81"/>
    </location>
</feature>
<comment type="subcellular location">
    <subcellularLocation>
        <location evidence="1">Membrane</location>
        <topology evidence="1">Multi-pass membrane protein</topology>
    </subcellularLocation>
</comment>
<dbReference type="NCBIfam" id="TIGR03718">
    <property type="entry name" value="R_switched_Alx"/>
    <property type="match status" value="1"/>
</dbReference>
<evidence type="ECO:0000256" key="4">
    <source>
        <dbReference type="ARBA" id="ARBA00022989"/>
    </source>
</evidence>
<gene>
    <name evidence="7" type="ORF">CJ014_11170</name>
</gene>
<keyword evidence="4 6" id="KW-1133">Transmembrane helix</keyword>
<keyword evidence="5 6" id="KW-0472">Membrane</keyword>
<dbReference type="EMBL" id="NQVN01000005">
    <property type="protein sequence ID" value="PIO99403.1"/>
    <property type="molecule type" value="Genomic_DNA"/>
</dbReference>
<dbReference type="Proteomes" id="UP000231070">
    <property type="component" value="Unassembled WGS sequence"/>
</dbReference>
<dbReference type="OrthoDB" id="9783692at2"/>
<feature type="transmembrane region" description="Helical" evidence="6">
    <location>
        <begin position="101"/>
        <end position="119"/>
    </location>
</feature>
<feature type="transmembrane region" description="Helical" evidence="6">
    <location>
        <begin position="126"/>
        <end position="148"/>
    </location>
</feature>
<name>A0A2G9WXJ5_9HYPH</name>
<evidence type="ECO:0000256" key="3">
    <source>
        <dbReference type="ARBA" id="ARBA00022692"/>
    </source>
</evidence>
<evidence type="ECO:0000313" key="7">
    <source>
        <dbReference type="EMBL" id="PIO99403.1"/>
    </source>
</evidence>